<dbReference type="AlphaFoldDB" id="A0A0B7NNV3"/>
<proteinExistence type="predicted"/>
<dbReference type="STRING" id="35722.A0A0B7NNV3"/>
<feature type="domain" description="Reverse transcriptase" evidence="1">
    <location>
        <begin position="1"/>
        <end position="174"/>
    </location>
</feature>
<accession>A0A0B7NNV3</accession>
<organism evidence="2 3">
    <name type="scientific">Parasitella parasitica</name>
    <dbReference type="NCBI Taxonomy" id="35722"/>
    <lineage>
        <taxon>Eukaryota</taxon>
        <taxon>Fungi</taxon>
        <taxon>Fungi incertae sedis</taxon>
        <taxon>Mucoromycota</taxon>
        <taxon>Mucoromycotina</taxon>
        <taxon>Mucoromycetes</taxon>
        <taxon>Mucorales</taxon>
        <taxon>Mucorineae</taxon>
        <taxon>Mucoraceae</taxon>
        <taxon>Parasitella</taxon>
    </lineage>
</organism>
<dbReference type="InterPro" id="IPR000477">
    <property type="entry name" value="RT_dom"/>
</dbReference>
<reference evidence="2 3" key="1">
    <citation type="submission" date="2014-09" db="EMBL/GenBank/DDBJ databases">
        <authorList>
            <person name="Ellenberger Sabrina"/>
        </authorList>
    </citation>
    <scope>NUCLEOTIDE SEQUENCE [LARGE SCALE GENOMIC DNA]</scope>
    <source>
        <strain evidence="2 3">CBS 412.66</strain>
    </source>
</reference>
<sequence>MYPLSSYHSLGQTLCPTELCTISRRYHQCQPTLAFLDIKSAYDTVGRSFIWRKLQPYLSPALLGSLRNLFDNVQIEVLINNTVSSRFLPVTDVLQGSILSPFLHSIYINDLPNLLRPQLLVLGDLQNATDVAPLYADDMATVVIVASAMDEHVYTLSDASLPHEDSFSYLGISIKPGGSIDVSALVHENTTKARKSMNQIAIIGVNAKGFNHLLFIRFHVQMIRSQLEYGLAISTLSIGHLKKLEACQTECNSRIFGDSHRSSPKVMMHLVQQPSMTDRARILQTKFLIRSLQLPDDTLLQRLLSHIKTSASRSTWYKLTANPLWKECFPVWDVLDRPTFNKLKLQFFEDSYEALCAGPNLTQVFLRWRLGWLPGGIPRPCVYHPLEKLTRKHGIECLDMHSRLQMPLSVEDHLSYVLNHLPVRKS</sequence>
<evidence type="ECO:0000313" key="3">
    <source>
        <dbReference type="Proteomes" id="UP000054107"/>
    </source>
</evidence>
<keyword evidence="3" id="KW-1185">Reference proteome</keyword>
<evidence type="ECO:0000313" key="2">
    <source>
        <dbReference type="EMBL" id="CEP16609.1"/>
    </source>
</evidence>
<dbReference type="PROSITE" id="PS50878">
    <property type="entry name" value="RT_POL"/>
    <property type="match status" value="1"/>
</dbReference>
<name>A0A0B7NNV3_9FUNG</name>
<protein>
    <recommendedName>
        <fullName evidence="1">Reverse transcriptase domain-containing protein</fullName>
    </recommendedName>
</protein>
<gene>
    <name evidence="2" type="primary">PARPA_10881.1 scaffold 41979</name>
</gene>
<dbReference type="OrthoDB" id="417908at2759"/>
<dbReference type="PANTHER" id="PTHR19446">
    <property type="entry name" value="REVERSE TRANSCRIPTASES"/>
    <property type="match status" value="1"/>
</dbReference>
<dbReference type="EMBL" id="LN733219">
    <property type="protein sequence ID" value="CEP16609.1"/>
    <property type="molecule type" value="Genomic_DNA"/>
</dbReference>
<dbReference type="Pfam" id="PF00078">
    <property type="entry name" value="RVT_1"/>
    <property type="match status" value="1"/>
</dbReference>
<dbReference type="Proteomes" id="UP000054107">
    <property type="component" value="Unassembled WGS sequence"/>
</dbReference>
<evidence type="ECO:0000259" key="1">
    <source>
        <dbReference type="PROSITE" id="PS50878"/>
    </source>
</evidence>